<dbReference type="SUPFAM" id="SSF55486">
    <property type="entry name" value="Metalloproteases ('zincins'), catalytic domain"/>
    <property type="match status" value="1"/>
</dbReference>
<dbReference type="Gene3D" id="3.40.390.10">
    <property type="entry name" value="Collagenase (Catalytic Domain)"/>
    <property type="match status" value="1"/>
</dbReference>
<evidence type="ECO:0000259" key="8">
    <source>
        <dbReference type="PROSITE" id="PS51864"/>
    </source>
</evidence>
<evidence type="ECO:0000256" key="3">
    <source>
        <dbReference type="ARBA" id="ARBA00022801"/>
    </source>
</evidence>
<evidence type="ECO:0000256" key="4">
    <source>
        <dbReference type="ARBA" id="ARBA00022833"/>
    </source>
</evidence>
<organism evidence="9 11">
    <name type="scientific">Adineta steineri</name>
    <dbReference type="NCBI Taxonomy" id="433720"/>
    <lineage>
        <taxon>Eukaryota</taxon>
        <taxon>Metazoa</taxon>
        <taxon>Spiralia</taxon>
        <taxon>Gnathifera</taxon>
        <taxon>Rotifera</taxon>
        <taxon>Eurotatoria</taxon>
        <taxon>Bdelloidea</taxon>
        <taxon>Adinetida</taxon>
        <taxon>Adinetidae</taxon>
        <taxon>Adineta</taxon>
    </lineage>
</organism>
<dbReference type="PRINTS" id="PR00480">
    <property type="entry name" value="ASTACIN"/>
</dbReference>
<feature type="chain" id="PRO_5035953146" description="Metalloendopeptidase" evidence="7">
    <location>
        <begin position="19"/>
        <end position="255"/>
    </location>
</feature>
<dbReference type="GO" id="GO:0004222">
    <property type="term" value="F:metalloendopeptidase activity"/>
    <property type="evidence" value="ECO:0007669"/>
    <property type="project" value="UniProtKB-UniRule"/>
</dbReference>
<dbReference type="Pfam" id="PF01400">
    <property type="entry name" value="Astacin"/>
    <property type="match status" value="1"/>
</dbReference>
<dbReference type="CDD" id="cd04280">
    <property type="entry name" value="ZnMc_astacin_like"/>
    <property type="match status" value="1"/>
</dbReference>
<evidence type="ECO:0000256" key="7">
    <source>
        <dbReference type="RuleBase" id="RU361183"/>
    </source>
</evidence>
<feature type="binding site" evidence="6">
    <location>
        <position position="134"/>
    </location>
    <ligand>
        <name>Zn(2+)</name>
        <dbReference type="ChEBI" id="CHEBI:29105"/>
        <note>catalytic</note>
    </ligand>
</feature>
<sequence>MLNTFYLLLCCFVISCIAFRCDNPVRKRGDTGTLKKWPDNTIPYEIDSVYSSADVDLIKSSLADLSTKSGNCVKFVPRTSEHVVWVRVVSLDGCYSDVGLAVETGLQQLSLDRSGCMTIDTIQHEFLHALGFPHEQTRLERDTYVKVLYENIQPNKKHNFDKDPQGSILSFGLPYDFNSIMHYTSDSFSTNGLPVMVPASPNDKSWRYTMGAGYYKKFQSRSNTNYVAFDFQPNIKTSSNFIFHYHSCVCLYYYI</sequence>
<feature type="binding site" evidence="6">
    <location>
        <position position="128"/>
    </location>
    <ligand>
        <name>Zn(2+)</name>
        <dbReference type="ChEBI" id="CHEBI:29105"/>
        <note>catalytic</note>
    </ligand>
</feature>
<dbReference type="GO" id="GO:0006508">
    <property type="term" value="P:proteolysis"/>
    <property type="evidence" value="ECO:0007669"/>
    <property type="project" value="UniProtKB-KW"/>
</dbReference>
<comment type="caution">
    <text evidence="6">Lacks conserved residue(s) required for the propagation of feature annotation.</text>
</comment>
<evidence type="ECO:0000313" key="9">
    <source>
        <dbReference type="EMBL" id="CAF1229415.1"/>
    </source>
</evidence>
<proteinExistence type="predicted"/>
<dbReference type="SMART" id="SM00235">
    <property type="entry name" value="ZnMc"/>
    <property type="match status" value="1"/>
</dbReference>
<evidence type="ECO:0000313" key="10">
    <source>
        <dbReference type="EMBL" id="CAF3975896.1"/>
    </source>
</evidence>
<dbReference type="Proteomes" id="UP000663868">
    <property type="component" value="Unassembled WGS sequence"/>
</dbReference>
<dbReference type="EMBL" id="CAJOBB010002516">
    <property type="protein sequence ID" value="CAF3975896.1"/>
    <property type="molecule type" value="Genomic_DNA"/>
</dbReference>
<keyword evidence="6" id="KW-1015">Disulfide bond</keyword>
<name>A0A814YEC9_9BILA</name>
<keyword evidence="4 6" id="KW-0862">Zinc</keyword>
<evidence type="ECO:0000256" key="1">
    <source>
        <dbReference type="ARBA" id="ARBA00022670"/>
    </source>
</evidence>
<feature type="disulfide bond" evidence="6">
    <location>
        <begin position="94"/>
        <end position="116"/>
    </location>
</feature>
<keyword evidence="7" id="KW-0732">Signal</keyword>
<gene>
    <name evidence="9" type="ORF">IZO911_LOCUS30169</name>
    <name evidence="10" type="ORF">KXQ929_LOCUS27049</name>
</gene>
<dbReference type="EC" id="3.4.24.-" evidence="7"/>
<dbReference type="GO" id="GO:0008270">
    <property type="term" value="F:zinc ion binding"/>
    <property type="evidence" value="ECO:0007669"/>
    <property type="project" value="UniProtKB-UniRule"/>
</dbReference>
<keyword evidence="1 6" id="KW-0645">Protease</keyword>
<comment type="cofactor">
    <cofactor evidence="6 7">
        <name>Zn(2+)</name>
        <dbReference type="ChEBI" id="CHEBI:29105"/>
    </cofactor>
    <text evidence="6 7">Binds 1 zinc ion per subunit.</text>
</comment>
<feature type="active site" evidence="6">
    <location>
        <position position="125"/>
    </location>
</feature>
<reference evidence="9" key="1">
    <citation type="submission" date="2021-02" db="EMBL/GenBank/DDBJ databases">
        <authorList>
            <person name="Nowell W R."/>
        </authorList>
    </citation>
    <scope>NUCLEOTIDE SEQUENCE</scope>
</reference>
<dbReference type="InterPro" id="IPR001506">
    <property type="entry name" value="Peptidase_M12A"/>
</dbReference>
<dbReference type="InterPro" id="IPR006026">
    <property type="entry name" value="Peptidase_Metallo"/>
</dbReference>
<dbReference type="InterPro" id="IPR024079">
    <property type="entry name" value="MetalloPept_cat_dom_sf"/>
</dbReference>
<feature type="signal peptide" evidence="7">
    <location>
        <begin position="1"/>
        <end position="18"/>
    </location>
</feature>
<dbReference type="PANTHER" id="PTHR10127">
    <property type="entry name" value="DISCOIDIN, CUB, EGF, LAMININ , AND ZINC METALLOPROTEASE DOMAIN CONTAINING"/>
    <property type="match status" value="1"/>
</dbReference>
<dbReference type="EMBL" id="CAJNOE010000465">
    <property type="protein sequence ID" value="CAF1229415.1"/>
    <property type="molecule type" value="Genomic_DNA"/>
</dbReference>
<feature type="domain" description="Peptidase M12A" evidence="8">
    <location>
        <begin position="23"/>
        <end position="255"/>
    </location>
</feature>
<keyword evidence="3 6" id="KW-0378">Hydrolase</keyword>
<dbReference type="Proteomes" id="UP000663860">
    <property type="component" value="Unassembled WGS sequence"/>
</dbReference>
<comment type="caution">
    <text evidence="9">The sequence shown here is derived from an EMBL/GenBank/DDBJ whole genome shotgun (WGS) entry which is preliminary data.</text>
</comment>
<keyword evidence="5 6" id="KW-0482">Metalloprotease</keyword>
<evidence type="ECO:0000256" key="5">
    <source>
        <dbReference type="ARBA" id="ARBA00023049"/>
    </source>
</evidence>
<protein>
    <recommendedName>
        <fullName evidence="7">Metalloendopeptidase</fullName>
        <ecNumber evidence="7">3.4.24.-</ecNumber>
    </recommendedName>
</protein>
<dbReference type="InterPro" id="IPR034035">
    <property type="entry name" value="Astacin-like_dom"/>
</dbReference>
<keyword evidence="2 6" id="KW-0479">Metal-binding</keyword>
<evidence type="ECO:0000313" key="11">
    <source>
        <dbReference type="Proteomes" id="UP000663860"/>
    </source>
</evidence>
<feature type="binding site" evidence="6">
    <location>
        <position position="124"/>
    </location>
    <ligand>
        <name>Zn(2+)</name>
        <dbReference type="ChEBI" id="CHEBI:29105"/>
        <note>catalytic</note>
    </ligand>
</feature>
<dbReference type="PROSITE" id="PS51864">
    <property type="entry name" value="ASTACIN"/>
    <property type="match status" value="1"/>
</dbReference>
<evidence type="ECO:0000256" key="2">
    <source>
        <dbReference type="ARBA" id="ARBA00022723"/>
    </source>
</evidence>
<accession>A0A814YEC9</accession>
<dbReference type="PANTHER" id="PTHR10127:SF780">
    <property type="entry name" value="METALLOENDOPEPTIDASE"/>
    <property type="match status" value="1"/>
</dbReference>
<dbReference type="AlphaFoldDB" id="A0A814YEC9"/>
<evidence type="ECO:0000256" key="6">
    <source>
        <dbReference type="PROSITE-ProRule" id="PRU01211"/>
    </source>
</evidence>